<dbReference type="Proteomes" id="UP000814176">
    <property type="component" value="Unassembled WGS sequence"/>
</dbReference>
<keyword evidence="2" id="KW-1185">Reference proteome</keyword>
<organism evidence="1 2">
    <name type="scientific">Rhodofomes roseus</name>
    <dbReference type="NCBI Taxonomy" id="34475"/>
    <lineage>
        <taxon>Eukaryota</taxon>
        <taxon>Fungi</taxon>
        <taxon>Dikarya</taxon>
        <taxon>Basidiomycota</taxon>
        <taxon>Agaricomycotina</taxon>
        <taxon>Agaricomycetes</taxon>
        <taxon>Polyporales</taxon>
        <taxon>Rhodofomes</taxon>
    </lineage>
</organism>
<reference evidence="1 2" key="1">
    <citation type="journal article" date="2021" name="Environ. Microbiol.">
        <title>Gene family expansions and transcriptome signatures uncover fungal adaptations to wood decay.</title>
        <authorList>
            <person name="Hage H."/>
            <person name="Miyauchi S."/>
            <person name="Viragh M."/>
            <person name="Drula E."/>
            <person name="Min B."/>
            <person name="Chaduli D."/>
            <person name="Navarro D."/>
            <person name="Favel A."/>
            <person name="Norest M."/>
            <person name="Lesage-Meessen L."/>
            <person name="Balint B."/>
            <person name="Merenyi Z."/>
            <person name="de Eugenio L."/>
            <person name="Morin E."/>
            <person name="Martinez A.T."/>
            <person name="Baldrian P."/>
            <person name="Stursova M."/>
            <person name="Martinez M.J."/>
            <person name="Novotny C."/>
            <person name="Magnuson J.K."/>
            <person name="Spatafora J.W."/>
            <person name="Maurice S."/>
            <person name="Pangilinan J."/>
            <person name="Andreopoulos W."/>
            <person name="LaButti K."/>
            <person name="Hundley H."/>
            <person name="Na H."/>
            <person name="Kuo A."/>
            <person name="Barry K."/>
            <person name="Lipzen A."/>
            <person name="Henrissat B."/>
            <person name="Riley R."/>
            <person name="Ahrendt S."/>
            <person name="Nagy L.G."/>
            <person name="Grigoriev I.V."/>
            <person name="Martin F."/>
            <person name="Rosso M.N."/>
        </authorList>
    </citation>
    <scope>NUCLEOTIDE SEQUENCE [LARGE SCALE GENOMIC DNA]</scope>
    <source>
        <strain evidence="1 2">CIRM-BRFM 1785</strain>
    </source>
</reference>
<dbReference type="EMBL" id="JADCUA010000020">
    <property type="protein sequence ID" value="KAH9833034.1"/>
    <property type="molecule type" value="Genomic_DNA"/>
</dbReference>
<comment type="caution">
    <text evidence="1">The sequence shown here is derived from an EMBL/GenBank/DDBJ whole genome shotgun (WGS) entry which is preliminary data.</text>
</comment>
<proteinExistence type="predicted"/>
<dbReference type="GeneID" id="72005376"/>
<sequence length="180" mass="19308">MSHSSFLQAFRSSINDQQAIPPSYSPRDILALALSQGALDGLSTILARAAYDPNTSVQGIAQVIASLERVGIDFSGARAALASAVARHCVRCHRTYRDRENGPNACVIYHQSSDDTHDLGNTGLYPCLCQGMSAMFGVVEATGECYRGWHTDKPEQVDYISSSAIPCDGYNCGSNKPAFA</sequence>
<evidence type="ECO:0000313" key="2">
    <source>
        <dbReference type="Proteomes" id="UP000814176"/>
    </source>
</evidence>
<dbReference type="RefSeq" id="XP_047775800.1">
    <property type="nucleotide sequence ID" value="XM_047924644.1"/>
</dbReference>
<accession>A0ABQ8K7A7</accession>
<protein>
    <submittedName>
        <fullName evidence="1">Uncharacterized protein</fullName>
    </submittedName>
</protein>
<name>A0ABQ8K7A7_9APHY</name>
<gene>
    <name evidence="1" type="ORF">C8Q71DRAFT_776101</name>
</gene>
<evidence type="ECO:0000313" key="1">
    <source>
        <dbReference type="EMBL" id="KAH9833034.1"/>
    </source>
</evidence>